<gene>
    <name evidence="3" type="ORF">KY465_05750</name>
</gene>
<dbReference type="RefSeq" id="WP_219200631.1">
    <property type="nucleotide sequence ID" value="NZ_JAHWQX010000001.1"/>
</dbReference>
<protein>
    <recommendedName>
        <fullName evidence="5">Secreted protein</fullName>
    </recommendedName>
</protein>
<organism evidence="3 4">
    <name type="scientific">Pseudohoeflea coraliihabitans</name>
    <dbReference type="NCBI Taxonomy" id="2860393"/>
    <lineage>
        <taxon>Bacteria</taxon>
        <taxon>Pseudomonadati</taxon>
        <taxon>Pseudomonadota</taxon>
        <taxon>Alphaproteobacteria</taxon>
        <taxon>Hyphomicrobiales</taxon>
        <taxon>Rhizobiaceae</taxon>
        <taxon>Pseudohoeflea</taxon>
    </lineage>
</organism>
<keyword evidence="4" id="KW-1185">Reference proteome</keyword>
<proteinExistence type="predicted"/>
<reference evidence="3" key="1">
    <citation type="submission" date="2021-07" db="EMBL/GenBank/DDBJ databases">
        <title>Pseudohoeflea marina sp. nov. a polyhydroxyalcanoate-producing bacterium.</title>
        <authorList>
            <person name="Zheng W."/>
            <person name="Yu S."/>
            <person name="Huang Y."/>
        </authorList>
    </citation>
    <scope>NUCLEOTIDE SEQUENCE</scope>
    <source>
        <strain evidence="3">DP4N28-3</strain>
    </source>
</reference>
<evidence type="ECO:0000313" key="4">
    <source>
        <dbReference type="Proteomes" id="UP001430804"/>
    </source>
</evidence>
<name>A0ABS6WLE9_9HYPH</name>
<accession>A0ABS6WLE9</accession>
<evidence type="ECO:0000256" key="1">
    <source>
        <dbReference type="SAM" id="MobiDB-lite"/>
    </source>
</evidence>
<sequence length="168" mass="18150">MKIARSLLTFLGAAVLLVAVPQTGSSQTPGGGESVTAPGNKVLYLRKRYTADGDRHGRSVRRGKWREEAGHRGLRSENSHRRGEERRRARRAATTRNAESGYGTLSGNLSGVRDPGNGIYFYREGESSGVRVLNVPQPSSGAIIVPVMPQSFSEACSRNSGVCIIRPN</sequence>
<feature type="chain" id="PRO_5045168121" description="Secreted protein" evidence="2">
    <location>
        <begin position="20"/>
        <end position="168"/>
    </location>
</feature>
<dbReference type="Proteomes" id="UP001430804">
    <property type="component" value="Unassembled WGS sequence"/>
</dbReference>
<evidence type="ECO:0000313" key="3">
    <source>
        <dbReference type="EMBL" id="MBW3096778.1"/>
    </source>
</evidence>
<feature type="region of interest" description="Disordered" evidence="1">
    <location>
        <begin position="53"/>
        <end position="109"/>
    </location>
</feature>
<feature type="signal peptide" evidence="2">
    <location>
        <begin position="1"/>
        <end position="19"/>
    </location>
</feature>
<evidence type="ECO:0000256" key="2">
    <source>
        <dbReference type="SAM" id="SignalP"/>
    </source>
</evidence>
<dbReference type="EMBL" id="JAHWQX010000001">
    <property type="protein sequence ID" value="MBW3096778.1"/>
    <property type="molecule type" value="Genomic_DNA"/>
</dbReference>
<keyword evidence="2" id="KW-0732">Signal</keyword>
<evidence type="ECO:0008006" key="5">
    <source>
        <dbReference type="Google" id="ProtNLM"/>
    </source>
</evidence>
<comment type="caution">
    <text evidence="3">The sequence shown here is derived from an EMBL/GenBank/DDBJ whole genome shotgun (WGS) entry which is preliminary data.</text>
</comment>
<feature type="compositionally biased region" description="Basic and acidic residues" evidence="1">
    <location>
        <begin position="65"/>
        <end position="87"/>
    </location>
</feature>